<comment type="caution">
    <text evidence="1">The sequence shown here is derived from an EMBL/GenBank/DDBJ whole genome shotgun (WGS) entry which is preliminary data.</text>
</comment>
<evidence type="ECO:0000313" key="2">
    <source>
        <dbReference type="Proteomes" id="UP000288395"/>
    </source>
</evidence>
<sequence>MKNALQEQLLKAGLADEKKLKTLKKERHKQRKQAGKKQVIVNEATVLAEQQRLEKVARDKELNRQRQAQLQERAVAAQVRQLITVNRISHQGEVAFNFADDNLVKRLYVNQKIHNELSKGKLAIVRDDTGYALIPTQIAEKIQQRMPDVIVLMNSQDAPSDKTDVDDDPYADYKIPDDLMW</sequence>
<accession>A0A432VZS4</accession>
<dbReference type="Proteomes" id="UP000288395">
    <property type="component" value="Unassembled WGS sequence"/>
</dbReference>
<dbReference type="RefSeq" id="WP_126765654.1">
    <property type="nucleotide sequence ID" value="NZ_PIPJ01000002.1"/>
</dbReference>
<dbReference type="AlphaFoldDB" id="A0A432VZS4"/>
<dbReference type="InterPro" id="IPR018636">
    <property type="entry name" value="DUF2058"/>
</dbReference>
<dbReference type="Pfam" id="PF09831">
    <property type="entry name" value="DUF2058"/>
    <property type="match status" value="1"/>
</dbReference>
<organism evidence="1 2">
    <name type="scientific">Aliidiomarina iranensis</name>
    <dbReference type="NCBI Taxonomy" id="1434071"/>
    <lineage>
        <taxon>Bacteria</taxon>
        <taxon>Pseudomonadati</taxon>
        <taxon>Pseudomonadota</taxon>
        <taxon>Gammaproteobacteria</taxon>
        <taxon>Alteromonadales</taxon>
        <taxon>Idiomarinaceae</taxon>
        <taxon>Aliidiomarina</taxon>
    </lineage>
</organism>
<proteinExistence type="predicted"/>
<protein>
    <submittedName>
        <fullName evidence="1">DUF2058 domain-containing protein</fullName>
    </submittedName>
</protein>
<evidence type="ECO:0000313" key="1">
    <source>
        <dbReference type="EMBL" id="RUO22251.1"/>
    </source>
</evidence>
<dbReference type="EMBL" id="PIPJ01000002">
    <property type="protein sequence ID" value="RUO22251.1"/>
    <property type="molecule type" value="Genomic_DNA"/>
</dbReference>
<dbReference type="OrthoDB" id="5294470at2"/>
<gene>
    <name evidence="1" type="ORF">CWE08_03425</name>
</gene>
<keyword evidence="2" id="KW-1185">Reference proteome</keyword>
<name>A0A432VZS4_9GAMM</name>
<reference evidence="2" key="1">
    <citation type="journal article" date="2018" name="Front. Microbiol.">
        <title>Genome-Based Analysis Reveals the Taxonomy and Diversity of the Family Idiomarinaceae.</title>
        <authorList>
            <person name="Liu Y."/>
            <person name="Lai Q."/>
            <person name="Shao Z."/>
        </authorList>
    </citation>
    <scope>NUCLEOTIDE SEQUENCE [LARGE SCALE GENOMIC DNA]</scope>
    <source>
        <strain evidence="2">GBPy7</strain>
    </source>
</reference>